<gene>
    <name evidence="2" type="ORF">MPRM_21040</name>
</gene>
<reference evidence="2 3" key="1">
    <citation type="journal article" date="2019" name="Emerg. Microbes Infect.">
        <title>Comprehensive subspecies identification of 175 nontuberculous mycobacteria species based on 7547 genomic profiles.</title>
        <authorList>
            <person name="Matsumoto Y."/>
            <person name="Kinjo T."/>
            <person name="Motooka D."/>
            <person name="Nabeya D."/>
            <person name="Jung N."/>
            <person name="Uechi K."/>
            <person name="Horii T."/>
            <person name="Iida T."/>
            <person name="Fujita J."/>
            <person name="Nakamura S."/>
        </authorList>
    </citation>
    <scope>NUCLEOTIDE SEQUENCE [LARGE SCALE GENOMIC DNA]</scope>
    <source>
        <strain evidence="2 3">JCM 14742</strain>
    </source>
</reference>
<evidence type="ECO:0000256" key="1">
    <source>
        <dbReference type="SAM" id="MobiDB-lite"/>
    </source>
</evidence>
<dbReference type="EMBL" id="AP022614">
    <property type="protein sequence ID" value="BBZ44823.1"/>
    <property type="molecule type" value="Genomic_DNA"/>
</dbReference>
<feature type="region of interest" description="Disordered" evidence="1">
    <location>
        <begin position="1"/>
        <end position="22"/>
    </location>
</feature>
<accession>A0A7I7YV01</accession>
<dbReference type="AlphaFoldDB" id="A0A7I7YV01"/>
<evidence type="ECO:0000313" key="3">
    <source>
        <dbReference type="Proteomes" id="UP000467105"/>
    </source>
</evidence>
<keyword evidence="3" id="KW-1185">Reference proteome</keyword>
<sequence length="72" mass="7702">MNNAGPNVRGGCTGIKNAANHSRGPRIPLIVEIAPSKDDRRRDILDAALACFAAKGLVDNTIKEIRPAARPR</sequence>
<name>A0A7I7YV01_9MYCO</name>
<organism evidence="2 3">
    <name type="scientific">Mycobacterium parmense</name>
    <dbReference type="NCBI Taxonomy" id="185642"/>
    <lineage>
        <taxon>Bacteria</taxon>
        <taxon>Bacillati</taxon>
        <taxon>Actinomycetota</taxon>
        <taxon>Actinomycetes</taxon>
        <taxon>Mycobacteriales</taxon>
        <taxon>Mycobacteriaceae</taxon>
        <taxon>Mycobacterium</taxon>
        <taxon>Mycobacterium simiae complex</taxon>
    </lineage>
</organism>
<protein>
    <submittedName>
        <fullName evidence="2">Uncharacterized protein</fullName>
    </submittedName>
</protein>
<proteinExistence type="predicted"/>
<dbReference type="Proteomes" id="UP000467105">
    <property type="component" value="Chromosome"/>
</dbReference>
<dbReference type="SUPFAM" id="SSF46689">
    <property type="entry name" value="Homeodomain-like"/>
    <property type="match status" value="1"/>
</dbReference>
<dbReference type="Gene3D" id="1.10.10.60">
    <property type="entry name" value="Homeodomain-like"/>
    <property type="match status" value="1"/>
</dbReference>
<dbReference type="InterPro" id="IPR009057">
    <property type="entry name" value="Homeodomain-like_sf"/>
</dbReference>
<evidence type="ECO:0000313" key="2">
    <source>
        <dbReference type="EMBL" id="BBZ44823.1"/>
    </source>
</evidence>